<feature type="transmembrane region" description="Helical" evidence="6">
    <location>
        <begin position="358"/>
        <end position="380"/>
    </location>
</feature>
<feature type="transmembrane region" description="Helical" evidence="6">
    <location>
        <begin position="130"/>
        <end position="151"/>
    </location>
</feature>
<organism evidence="7 8">
    <name type="scientific">Saitozyma podzolica</name>
    <dbReference type="NCBI Taxonomy" id="1890683"/>
    <lineage>
        <taxon>Eukaryota</taxon>
        <taxon>Fungi</taxon>
        <taxon>Dikarya</taxon>
        <taxon>Basidiomycota</taxon>
        <taxon>Agaricomycotina</taxon>
        <taxon>Tremellomycetes</taxon>
        <taxon>Tremellales</taxon>
        <taxon>Trimorphomycetaceae</taxon>
        <taxon>Saitozyma</taxon>
    </lineage>
</organism>
<feature type="transmembrane region" description="Helical" evidence="6">
    <location>
        <begin position="453"/>
        <end position="474"/>
    </location>
</feature>
<dbReference type="OrthoDB" id="6730379at2759"/>
<dbReference type="Gene3D" id="1.20.1250.20">
    <property type="entry name" value="MFS general substrate transporter like domains"/>
    <property type="match status" value="2"/>
</dbReference>
<keyword evidence="5 6" id="KW-0472">Membrane</keyword>
<feature type="transmembrane region" description="Helical" evidence="6">
    <location>
        <begin position="163"/>
        <end position="181"/>
    </location>
</feature>
<dbReference type="PANTHER" id="PTHR43791:SF63">
    <property type="entry name" value="HIGH AFFINITY CYSTEINE TRANSPORTER"/>
    <property type="match status" value="1"/>
</dbReference>
<dbReference type="GO" id="GO:0022857">
    <property type="term" value="F:transmembrane transporter activity"/>
    <property type="evidence" value="ECO:0007669"/>
    <property type="project" value="InterPro"/>
</dbReference>
<feature type="transmembrane region" description="Helical" evidence="6">
    <location>
        <begin position="223"/>
        <end position="244"/>
    </location>
</feature>
<dbReference type="EMBL" id="RSCD01000030">
    <property type="protein sequence ID" value="RSH81433.1"/>
    <property type="molecule type" value="Genomic_DNA"/>
</dbReference>
<feature type="transmembrane region" description="Helical" evidence="6">
    <location>
        <begin position="386"/>
        <end position="409"/>
    </location>
</feature>
<dbReference type="AlphaFoldDB" id="A0A427XRJ2"/>
<dbReference type="SUPFAM" id="SSF103473">
    <property type="entry name" value="MFS general substrate transporter"/>
    <property type="match status" value="1"/>
</dbReference>
<name>A0A427XRJ2_9TREE</name>
<evidence type="ECO:0000313" key="8">
    <source>
        <dbReference type="Proteomes" id="UP000279259"/>
    </source>
</evidence>
<dbReference type="InterPro" id="IPR036259">
    <property type="entry name" value="MFS_trans_sf"/>
</dbReference>
<feature type="transmembrane region" description="Helical" evidence="6">
    <location>
        <begin position="331"/>
        <end position="351"/>
    </location>
</feature>
<proteinExistence type="predicted"/>
<feature type="transmembrane region" description="Helical" evidence="6">
    <location>
        <begin position="190"/>
        <end position="211"/>
    </location>
</feature>
<evidence type="ECO:0000313" key="7">
    <source>
        <dbReference type="EMBL" id="RSH81433.1"/>
    </source>
</evidence>
<keyword evidence="4 6" id="KW-1133">Transmembrane helix</keyword>
<gene>
    <name evidence="7" type="ORF">EHS25_006789</name>
</gene>
<dbReference type="GO" id="GO:0016020">
    <property type="term" value="C:membrane"/>
    <property type="evidence" value="ECO:0007669"/>
    <property type="project" value="UniProtKB-SubCell"/>
</dbReference>
<reference evidence="7 8" key="1">
    <citation type="submission" date="2018-11" db="EMBL/GenBank/DDBJ databases">
        <title>Genome sequence of Saitozyma podzolica DSM 27192.</title>
        <authorList>
            <person name="Aliyu H."/>
            <person name="Gorte O."/>
            <person name="Ochsenreither K."/>
        </authorList>
    </citation>
    <scope>NUCLEOTIDE SEQUENCE [LARGE SCALE GENOMIC DNA]</scope>
    <source>
        <strain evidence="7 8">DSM 27192</strain>
    </source>
</reference>
<accession>A0A427XRJ2</accession>
<keyword evidence="2" id="KW-0813">Transport</keyword>
<evidence type="ECO:0000256" key="4">
    <source>
        <dbReference type="ARBA" id="ARBA00022989"/>
    </source>
</evidence>
<evidence type="ECO:0008006" key="9">
    <source>
        <dbReference type="Google" id="ProtNLM"/>
    </source>
</evidence>
<dbReference type="Proteomes" id="UP000279259">
    <property type="component" value="Unassembled WGS sequence"/>
</dbReference>
<evidence type="ECO:0000256" key="1">
    <source>
        <dbReference type="ARBA" id="ARBA00004141"/>
    </source>
</evidence>
<dbReference type="Pfam" id="PF07690">
    <property type="entry name" value="MFS_1"/>
    <property type="match status" value="1"/>
</dbReference>
<keyword evidence="3 6" id="KW-0812">Transmembrane</keyword>
<evidence type="ECO:0000256" key="2">
    <source>
        <dbReference type="ARBA" id="ARBA00022448"/>
    </source>
</evidence>
<protein>
    <recommendedName>
        <fullName evidence="9">Major facilitator superfamily (MFS) profile domain-containing protein</fullName>
    </recommendedName>
</protein>
<comment type="subcellular location">
    <subcellularLocation>
        <location evidence="1">Membrane</location>
        <topology evidence="1">Multi-pass membrane protein</topology>
    </subcellularLocation>
</comment>
<evidence type="ECO:0000256" key="5">
    <source>
        <dbReference type="ARBA" id="ARBA00023136"/>
    </source>
</evidence>
<dbReference type="InterPro" id="IPR011701">
    <property type="entry name" value="MFS"/>
</dbReference>
<feature type="transmembrane region" description="Helical" evidence="6">
    <location>
        <begin position="421"/>
        <end position="441"/>
    </location>
</feature>
<dbReference type="PANTHER" id="PTHR43791">
    <property type="entry name" value="PERMEASE-RELATED"/>
    <property type="match status" value="1"/>
</dbReference>
<evidence type="ECO:0000256" key="6">
    <source>
        <dbReference type="SAM" id="Phobius"/>
    </source>
</evidence>
<feature type="transmembrane region" description="Helical" evidence="6">
    <location>
        <begin position="292"/>
        <end position="311"/>
    </location>
</feature>
<comment type="caution">
    <text evidence="7">The sequence shown here is derived from an EMBL/GenBank/DDBJ whole genome shotgun (WGS) entry which is preliminary data.</text>
</comment>
<sequence>MAMQDPKAASPEHLEGAEEISTAQYHPHPDEEAIDTKGTYVEDSDAKGYVDPSLIISEHENKDPPLMCLAYVTQALDKGTLGPASIMGWQANVGAKGQDFALTSTFLWCGIIAGEPIANQFVRRLPLGKLLGGSILVWSFIICGLTFSLSIPPVFVCRALLGFFESVFGPCLLSITVQWYLKSEQPFVQAIWQCMLGVSSIITSILGWAFYHVENKHANLYGWQWLSLAITLFSFLSGCTILLLMPDSPTRARWATEDEKVKFVERVRSNDQGIKQKVWKTEQAFEAVKDPYTYLLFALAFFNTLVVGGINTFNSLLINKAFGFDVLTSQLLGIPLGAMVVAMYMLMAYLVTKTGQTLLVMIGFCVPNIVGTIVLLAVAPTDNNKAGLVVAFYCMQCFQACNPSVFLMLSRNSAGQTKKSLTYAVTYIGWAGGNAIAPQIFQSVWAPRYLQSLEIHLALYGCFIITCLITRFLLVRRNTRKIAAQTMENGAVVNNNSRAFEDLTDLQNPDFRYSL</sequence>
<keyword evidence="8" id="KW-1185">Reference proteome</keyword>
<evidence type="ECO:0000256" key="3">
    <source>
        <dbReference type="ARBA" id="ARBA00022692"/>
    </source>
</evidence>